<dbReference type="OrthoDB" id="2270193at2759"/>
<dbReference type="InterPro" id="IPR036987">
    <property type="entry name" value="SRA-YDG_sf"/>
</dbReference>
<feature type="domain" description="YDG" evidence="4">
    <location>
        <begin position="125"/>
        <end position="258"/>
    </location>
</feature>
<feature type="compositionally biased region" description="Low complexity" evidence="3">
    <location>
        <begin position="531"/>
        <end position="595"/>
    </location>
</feature>
<dbReference type="CDD" id="cd22191">
    <property type="entry name" value="DPBB_RlpA_EXP_N-like"/>
    <property type="match status" value="1"/>
</dbReference>
<dbReference type="InterPro" id="IPR045134">
    <property type="entry name" value="UHRF1/2-like"/>
</dbReference>
<dbReference type="PROSITE" id="PS51015">
    <property type="entry name" value="YDG"/>
    <property type="match status" value="1"/>
</dbReference>
<proteinExistence type="predicted"/>
<dbReference type="GO" id="GO:0044027">
    <property type="term" value="P:negative regulation of gene expression via chromosomal CpG island methylation"/>
    <property type="evidence" value="ECO:0007669"/>
    <property type="project" value="TreeGrafter"/>
</dbReference>
<dbReference type="InterPro" id="IPR036908">
    <property type="entry name" value="RlpA-like_sf"/>
</dbReference>
<organism evidence="5 6">
    <name type="scientific">Bondarzewia mesenterica</name>
    <dbReference type="NCBI Taxonomy" id="1095465"/>
    <lineage>
        <taxon>Eukaryota</taxon>
        <taxon>Fungi</taxon>
        <taxon>Dikarya</taxon>
        <taxon>Basidiomycota</taxon>
        <taxon>Agaricomycotina</taxon>
        <taxon>Agaricomycetes</taxon>
        <taxon>Russulales</taxon>
        <taxon>Bondarzewiaceae</taxon>
        <taxon>Bondarzewia</taxon>
    </lineage>
</organism>
<feature type="region of interest" description="Disordered" evidence="3">
    <location>
        <begin position="521"/>
        <end position="595"/>
    </location>
</feature>
<feature type="region of interest" description="Disordered" evidence="3">
    <location>
        <begin position="27"/>
        <end position="128"/>
    </location>
</feature>
<dbReference type="SUPFAM" id="SSF50685">
    <property type="entry name" value="Barwin-like endoglucanases"/>
    <property type="match status" value="1"/>
</dbReference>
<comment type="subcellular location">
    <subcellularLocation>
        <location evidence="2">Nucleus</location>
    </subcellularLocation>
</comment>
<evidence type="ECO:0000313" key="6">
    <source>
        <dbReference type="Proteomes" id="UP000310158"/>
    </source>
</evidence>
<dbReference type="GO" id="GO:0016567">
    <property type="term" value="P:protein ubiquitination"/>
    <property type="evidence" value="ECO:0007669"/>
    <property type="project" value="TreeGrafter"/>
</dbReference>
<dbReference type="InterPro" id="IPR003105">
    <property type="entry name" value="SRA_YDG"/>
</dbReference>
<evidence type="ECO:0000256" key="3">
    <source>
        <dbReference type="SAM" id="MobiDB-lite"/>
    </source>
</evidence>
<dbReference type="AlphaFoldDB" id="A0A4S4LU41"/>
<dbReference type="PANTHER" id="PTHR14140:SF27">
    <property type="entry name" value="OS04G0289800 PROTEIN"/>
    <property type="match status" value="1"/>
</dbReference>
<dbReference type="PANTHER" id="PTHR14140">
    <property type="entry name" value="E3 UBIQUITIN-PROTEIN LIGASE UHRF-RELATED"/>
    <property type="match status" value="1"/>
</dbReference>
<dbReference type="Gene3D" id="2.40.40.10">
    <property type="entry name" value="RlpA-like domain"/>
    <property type="match status" value="1"/>
</dbReference>
<dbReference type="EMBL" id="SGPL01000181">
    <property type="protein sequence ID" value="THH15984.1"/>
    <property type="molecule type" value="Genomic_DNA"/>
</dbReference>
<dbReference type="Proteomes" id="UP000310158">
    <property type="component" value="Unassembled WGS sequence"/>
</dbReference>
<dbReference type="GO" id="GO:0005634">
    <property type="term" value="C:nucleus"/>
    <property type="evidence" value="ECO:0007669"/>
    <property type="project" value="UniProtKB-SubCell"/>
</dbReference>
<dbReference type="InterPro" id="IPR015947">
    <property type="entry name" value="PUA-like_sf"/>
</dbReference>
<name>A0A4S4LU41_9AGAM</name>
<comment type="caution">
    <text evidence="5">The sequence shown here is derived from an EMBL/GenBank/DDBJ whole genome shotgun (WGS) entry which is preliminary data.</text>
</comment>
<evidence type="ECO:0000256" key="2">
    <source>
        <dbReference type="PROSITE-ProRule" id="PRU00358"/>
    </source>
</evidence>
<keyword evidence="1 2" id="KW-0539">Nucleus</keyword>
<dbReference type="SUPFAM" id="SSF88697">
    <property type="entry name" value="PUA domain-like"/>
    <property type="match status" value="1"/>
</dbReference>
<protein>
    <recommendedName>
        <fullName evidence="4">YDG domain-containing protein</fullName>
    </recommendedName>
</protein>
<feature type="compositionally biased region" description="Polar residues" evidence="3">
    <location>
        <begin position="521"/>
        <end position="530"/>
    </location>
</feature>
<dbReference type="Gene3D" id="2.30.280.10">
    <property type="entry name" value="SRA-YDG"/>
    <property type="match status" value="1"/>
</dbReference>
<accession>A0A4S4LU41</accession>
<evidence type="ECO:0000259" key="4">
    <source>
        <dbReference type="PROSITE" id="PS51015"/>
    </source>
</evidence>
<evidence type="ECO:0000313" key="5">
    <source>
        <dbReference type="EMBL" id="THH15984.1"/>
    </source>
</evidence>
<sequence length="658" mass="70273">MPTAYELRRDMQVAANKKLLEALGLEALKPLRPPPLLKQAASKKRKTPSSESQEEKPLNKAPRIAAAGVTESPTGGLRRSGRNAGKTVDYVSVQERGQPTPVSRKVGIDHDTEPNRPMGKRKHNPKVFGSIPGVPVGTWEACSADSIHAPWVAGISGSSDGAYSIALSGGYEDDVDLGYAFTFTGSGGRDLKGTKNSPKNTSCDTRKPVRVIRGYKLKSPFAPLEGYRYDGLYVVEKAWMETGLNPKGYQVCKFALKERPALKRANSGKGKSCGIRYGFLTQFASVRIFPIRISSDLLFFSTCWLPNNQEHFLVPPLSLCLAVNSDTLSAMRSFMLTNILSLLVFSMSGNAGYAGLGLQHHPVNGLAHRNHRGDVVRALNGTHTYEDVYPRAYPSMRGREVRARSRSMHLACKYQPAQLWISSSYAWSLWTELPTCYTYSGACGGYNTEADFIVALNIAEWDNGAHCNEMITITVNGKSTQAQIVDECPGCSPGGLDLSPAIFRFYNHVIDGVLQGSWSYNNGAGNGDNQSSSAKPSPSSSEAPPPSSTVKPTPTTTITPPPSSSSDAQSTTTSSSSSSSISRTTSTSALPTSSSTHAVSSFASSTFSATSTSALSATASSSAAAAQQTLSPDDPQFLNVANIALLRLGSIIQAGASL</sequence>
<dbReference type="Pfam" id="PF02182">
    <property type="entry name" value="SAD_SRA"/>
    <property type="match status" value="1"/>
</dbReference>
<reference evidence="5 6" key="1">
    <citation type="submission" date="2019-02" db="EMBL/GenBank/DDBJ databases">
        <title>Genome sequencing of the rare red list fungi Bondarzewia mesenterica.</title>
        <authorList>
            <person name="Buettner E."/>
            <person name="Kellner H."/>
        </authorList>
    </citation>
    <scope>NUCLEOTIDE SEQUENCE [LARGE SCALE GENOMIC DNA]</scope>
    <source>
        <strain evidence="5 6">DSM 108281</strain>
    </source>
</reference>
<dbReference type="SMART" id="SM00466">
    <property type="entry name" value="SRA"/>
    <property type="match status" value="1"/>
</dbReference>
<evidence type="ECO:0000256" key="1">
    <source>
        <dbReference type="ARBA" id="ARBA00023242"/>
    </source>
</evidence>
<dbReference type="GO" id="GO:0061630">
    <property type="term" value="F:ubiquitin protein ligase activity"/>
    <property type="evidence" value="ECO:0007669"/>
    <property type="project" value="TreeGrafter"/>
</dbReference>
<gene>
    <name evidence="5" type="ORF">EW146_g4588</name>
</gene>
<keyword evidence="6" id="KW-1185">Reference proteome</keyword>